<evidence type="ECO:0000256" key="18">
    <source>
        <dbReference type="PROSITE-ProRule" id="PRU00335"/>
    </source>
</evidence>
<dbReference type="InterPro" id="IPR001647">
    <property type="entry name" value="HTH_TetR"/>
</dbReference>
<keyword evidence="9 17" id="KW-0547">Nucleotide-binding</keyword>
<dbReference type="Pfam" id="PF00485">
    <property type="entry name" value="PRK"/>
    <property type="match status" value="1"/>
</dbReference>
<dbReference type="GO" id="GO:0003677">
    <property type="term" value="F:DNA binding"/>
    <property type="evidence" value="ECO:0007669"/>
    <property type="project" value="UniProtKB-UniRule"/>
</dbReference>
<evidence type="ECO:0000256" key="5">
    <source>
        <dbReference type="ARBA" id="ARBA00012102"/>
    </source>
</evidence>
<reference evidence="21 22" key="1">
    <citation type="submission" date="2019-07" db="EMBL/GenBank/DDBJ databases">
        <title>Whole genome shotgun sequence of Cellulomonas xylanilytica NBRC 101102.</title>
        <authorList>
            <person name="Hosoyama A."/>
            <person name="Uohara A."/>
            <person name="Ohji S."/>
            <person name="Ichikawa N."/>
        </authorList>
    </citation>
    <scope>NUCLEOTIDE SEQUENCE [LARGE SCALE GENOMIC DNA]</scope>
    <source>
        <strain evidence="21 22">NBRC 101102</strain>
    </source>
</reference>
<accession>A0A510V889</accession>
<evidence type="ECO:0000256" key="7">
    <source>
        <dbReference type="ARBA" id="ARBA00022490"/>
    </source>
</evidence>
<dbReference type="CDD" id="cd02025">
    <property type="entry name" value="PanK"/>
    <property type="match status" value="1"/>
</dbReference>
<keyword evidence="14 18" id="KW-0238">DNA-binding</keyword>
<feature type="domain" description="HTH tetR-type" evidence="20">
    <location>
        <begin position="8"/>
        <end position="68"/>
    </location>
</feature>
<evidence type="ECO:0000256" key="16">
    <source>
        <dbReference type="ARBA" id="ARBA00032866"/>
    </source>
</evidence>
<dbReference type="Gene3D" id="1.10.357.10">
    <property type="entry name" value="Tetracycline Repressor, domain 2"/>
    <property type="match status" value="1"/>
</dbReference>
<dbReference type="PROSITE" id="PS50977">
    <property type="entry name" value="HTH_TETR_2"/>
    <property type="match status" value="1"/>
</dbReference>
<dbReference type="Pfam" id="PF13305">
    <property type="entry name" value="TetR_C_33"/>
    <property type="match status" value="1"/>
</dbReference>
<dbReference type="GO" id="GO:0015937">
    <property type="term" value="P:coenzyme A biosynthetic process"/>
    <property type="evidence" value="ECO:0007669"/>
    <property type="project" value="UniProtKB-UniRule"/>
</dbReference>
<dbReference type="InterPro" id="IPR006083">
    <property type="entry name" value="PRK/URK"/>
</dbReference>
<dbReference type="PANTHER" id="PTHR10285">
    <property type="entry name" value="URIDINE KINASE"/>
    <property type="match status" value="1"/>
</dbReference>
<dbReference type="UniPathway" id="UPA00241">
    <property type="reaction ID" value="UER00352"/>
</dbReference>
<dbReference type="AlphaFoldDB" id="A0A510V889"/>
<dbReference type="InterPro" id="IPR036271">
    <property type="entry name" value="Tet_transcr_reg_TetR-rel_C_sf"/>
</dbReference>
<evidence type="ECO:0000256" key="14">
    <source>
        <dbReference type="ARBA" id="ARBA00023125"/>
    </source>
</evidence>
<keyword evidence="22" id="KW-1185">Reference proteome</keyword>
<keyword evidence="15" id="KW-0804">Transcription</keyword>
<protein>
    <recommendedName>
        <fullName evidence="6 17">Pantothenate kinase</fullName>
        <ecNumber evidence="5 17">2.7.1.33</ecNumber>
    </recommendedName>
    <alternativeName>
        <fullName evidence="16 17">Pantothenic acid kinase</fullName>
    </alternativeName>
</protein>
<name>A0A510V889_9CELL</name>
<dbReference type="HAMAP" id="MF_00215">
    <property type="entry name" value="Pantothen_kinase_1"/>
    <property type="match status" value="1"/>
</dbReference>
<evidence type="ECO:0000256" key="12">
    <source>
        <dbReference type="ARBA" id="ARBA00022993"/>
    </source>
</evidence>
<gene>
    <name evidence="17" type="primary">coaA</name>
    <name evidence="21" type="ORF">CXY01_27010</name>
</gene>
<evidence type="ECO:0000256" key="11">
    <source>
        <dbReference type="ARBA" id="ARBA00022840"/>
    </source>
</evidence>
<dbReference type="GO" id="GO:0005524">
    <property type="term" value="F:ATP binding"/>
    <property type="evidence" value="ECO:0007669"/>
    <property type="project" value="UniProtKB-UniRule"/>
</dbReference>
<keyword evidence="10 17" id="KW-0418">Kinase</keyword>
<dbReference type="InterPro" id="IPR027417">
    <property type="entry name" value="P-loop_NTPase"/>
</dbReference>
<proteinExistence type="inferred from homology"/>
<keyword evidence="12 17" id="KW-0173">Coenzyme A biosynthesis</keyword>
<evidence type="ECO:0000256" key="17">
    <source>
        <dbReference type="HAMAP-Rule" id="MF_00215"/>
    </source>
</evidence>
<comment type="pathway">
    <text evidence="3 17 19">Cofactor biosynthesis; coenzyme A biosynthesis; CoA from (R)-pantothenate: step 1/5.</text>
</comment>
<dbReference type="NCBIfam" id="TIGR00554">
    <property type="entry name" value="panK_bact"/>
    <property type="match status" value="1"/>
</dbReference>
<sequence>MTTATSTLPLRDRILAETVKILGTEGPAALTVRRIAALSGCSTIGVYTHFGSKSALVDAAIMEAFAGLDRALAPIDTLHGVDRLLRGAHAYRDWALEHPLEYTVMFTPSITAGEATDASAQRGGLSLDDHVARTQDAVNRGELTGDTETIARTLWSQVHGWVMTEILQAGPGRGTPTDAARREFDAGVRAVLLGFGAPTTADPVPPVHTPRPAAVAPASPYVDLDRAAWTRLSASTPLPLTDADVERLAGLGDPIDLAEVDAIYRPISRLLDLHIEATRGLHAASSTFLREDVGGTPFVIGVAGSVAVGKSTTARLLRELLARWPATPRVQLITTDGFLYPNAELERRGLMDRKGFPESYDRRALLRFVSKVKAGRPEVSVPVYDHLTYDILPGREIVVNRPDVLIVEGLNVLQPARPTAEGTSNLAVSDFFDFSIYVDARTSDVRRWYVDRFLALRQTAFARPESYFHRYAALSDDEAVERAERIWDSINQPNLVQNILPTRSRATLVLTKDSDHAVERVRLRKL</sequence>
<evidence type="ECO:0000313" key="21">
    <source>
        <dbReference type="EMBL" id="GEK22181.1"/>
    </source>
</evidence>
<comment type="similarity">
    <text evidence="4 17 19">Belongs to the prokaryotic pantothenate kinase family.</text>
</comment>
<dbReference type="SUPFAM" id="SSF52540">
    <property type="entry name" value="P-loop containing nucleoside triphosphate hydrolases"/>
    <property type="match status" value="1"/>
</dbReference>
<evidence type="ECO:0000256" key="3">
    <source>
        <dbReference type="ARBA" id="ARBA00005225"/>
    </source>
</evidence>
<organism evidence="21 22">
    <name type="scientific">Cellulomonas xylanilytica</name>
    <dbReference type="NCBI Taxonomy" id="233583"/>
    <lineage>
        <taxon>Bacteria</taxon>
        <taxon>Bacillati</taxon>
        <taxon>Actinomycetota</taxon>
        <taxon>Actinomycetes</taxon>
        <taxon>Micrococcales</taxon>
        <taxon>Cellulomonadaceae</taxon>
        <taxon>Cellulomonas</taxon>
    </lineage>
</organism>
<evidence type="ECO:0000259" key="20">
    <source>
        <dbReference type="PROSITE" id="PS50977"/>
    </source>
</evidence>
<dbReference type="EC" id="2.7.1.33" evidence="5 17"/>
<keyword evidence="8 17" id="KW-0808">Transferase</keyword>
<dbReference type="OrthoDB" id="1550976at2"/>
<evidence type="ECO:0000256" key="19">
    <source>
        <dbReference type="RuleBase" id="RU003530"/>
    </source>
</evidence>
<comment type="catalytic activity">
    <reaction evidence="1 17 19">
        <text>(R)-pantothenate + ATP = (R)-4'-phosphopantothenate + ADP + H(+)</text>
        <dbReference type="Rhea" id="RHEA:16373"/>
        <dbReference type="ChEBI" id="CHEBI:10986"/>
        <dbReference type="ChEBI" id="CHEBI:15378"/>
        <dbReference type="ChEBI" id="CHEBI:29032"/>
        <dbReference type="ChEBI" id="CHEBI:30616"/>
        <dbReference type="ChEBI" id="CHEBI:456216"/>
        <dbReference type="EC" id="2.7.1.33"/>
    </reaction>
</comment>
<dbReference type="Proteomes" id="UP000321118">
    <property type="component" value="Unassembled WGS sequence"/>
</dbReference>
<comment type="caution">
    <text evidence="21">The sequence shown here is derived from an EMBL/GenBank/DDBJ whole genome shotgun (WGS) entry which is preliminary data.</text>
</comment>
<dbReference type="GO" id="GO:0005737">
    <property type="term" value="C:cytoplasm"/>
    <property type="evidence" value="ECO:0007669"/>
    <property type="project" value="UniProtKB-SubCell"/>
</dbReference>
<evidence type="ECO:0000256" key="8">
    <source>
        <dbReference type="ARBA" id="ARBA00022679"/>
    </source>
</evidence>
<dbReference type="SUPFAM" id="SSF48498">
    <property type="entry name" value="Tetracyclin repressor-like, C-terminal domain"/>
    <property type="match status" value="1"/>
</dbReference>
<feature type="binding site" evidence="17">
    <location>
        <begin position="304"/>
        <end position="311"/>
    </location>
    <ligand>
        <name>ATP</name>
        <dbReference type="ChEBI" id="CHEBI:30616"/>
    </ligand>
</feature>
<dbReference type="InterPro" id="IPR025996">
    <property type="entry name" value="MT1864/Rv1816-like_C"/>
</dbReference>
<evidence type="ECO:0000256" key="1">
    <source>
        <dbReference type="ARBA" id="ARBA00001206"/>
    </source>
</evidence>
<evidence type="ECO:0000256" key="13">
    <source>
        <dbReference type="ARBA" id="ARBA00023015"/>
    </source>
</evidence>
<evidence type="ECO:0000256" key="9">
    <source>
        <dbReference type="ARBA" id="ARBA00022741"/>
    </source>
</evidence>
<dbReference type="Gene3D" id="3.40.50.300">
    <property type="entry name" value="P-loop containing nucleotide triphosphate hydrolases"/>
    <property type="match status" value="1"/>
</dbReference>
<feature type="DNA-binding region" description="H-T-H motif" evidence="18">
    <location>
        <begin position="31"/>
        <end position="50"/>
    </location>
</feature>
<dbReference type="EMBL" id="BJUB01000008">
    <property type="protein sequence ID" value="GEK22181.1"/>
    <property type="molecule type" value="Genomic_DNA"/>
</dbReference>
<evidence type="ECO:0000256" key="15">
    <source>
        <dbReference type="ARBA" id="ARBA00023163"/>
    </source>
</evidence>
<keyword evidence="13" id="KW-0805">Transcription regulation</keyword>
<evidence type="ECO:0000256" key="4">
    <source>
        <dbReference type="ARBA" id="ARBA00006087"/>
    </source>
</evidence>
<evidence type="ECO:0000256" key="2">
    <source>
        <dbReference type="ARBA" id="ARBA00004496"/>
    </source>
</evidence>
<dbReference type="GO" id="GO:0004594">
    <property type="term" value="F:pantothenate kinase activity"/>
    <property type="evidence" value="ECO:0007669"/>
    <property type="project" value="UniProtKB-UniRule"/>
</dbReference>
<evidence type="ECO:0000256" key="10">
    <source>
        <dbReference type="ARBA" id="ARBA00022777"/>
    </source>
</evidence>
<dbReference type="SUPFAM" id="SSF46689">
    <property type="entry name" value="Homeodomain-like"/>
    <property type="match status" value="1"/>
</dbReference>
<keyword evidence="7 17" id="KW-0963">Cytoplasm</keyword>
<dbReference type="Pfam" id="PF00440">
    <property type="entry name" value="TetR_N"/>
    <property type="match status" value="1"/>
</dbReference>
<dbReference type="InterPro" id="IPR004566">
    <property type="entry name" value="PanK"/>
</dbReference>
<dbReference type="InterPro" id="IPR009057">
    <property type="entry name" value="Homeodomain-like_sf"/>
</dbReference>
<keyword evidence="11 17" id="KW-0067">ATP-binding</keyword>
<comment type="subcellular location">
    <subcellularLocation>
        <location evidence="2 17 19">Cytoplasm</location>
    </subcellularLocation>
</comment>
<evidence type="ECO:0000313" key="22">
    <source>
        <dbReference type="Proteomes" id="UP000321118"/>
    </source>
</evidence>
<evidence type="ECO:0000256" key="6">
    <source>
        <dbReference type="ARBA" id="ARBA00015080"/>
    </source>
</evidence>